<name>A0A1V4B105_9PAST</name>
<dbReference type="PIRSF" id="PIRSF016184">
    <property type="entry name" value="PhzC_PhzF"/>
    <property type="match status" value="1"/>
</dbReference>
<dbReference type="PANTHER" id="PTHR13774">
    <property type="entry name" value="PHENAZINE BIOSYNTHESIS PROTEIN"/>
    <property type="match status" value="1"/>
</dbReference>
<keyword evidence="3" id="KW-0413">Isomerase</keyword>
<dbReference type="EC" id="5.3.3.17" evidence="3"/>
<feature type="active site" evidence="2">
    <location>
        <position position="47"/>
    </location>
</feature>
<evidence type="ECO:0000256" key="1">
    <source>
        <dbReference type="ARBA" id="ARBA00008270"/>
    </source>
</evidence>
<protein>
    <submittedName>
        <fullName evidence="3">Trans-2,3-dihydro-3-hydroxyanthranilate isomerase</fullName>
        <ecNumber evidence="3">5.3.3.17</ecNumber>
    </submittedName>
</protein>
<evidence type="ECO:0000313" key="4">
    <source>
        <dbReference type="Proteomes" id="UP000254329"/>
    </source>
</evidence>
<evidence type="ECO:0000256" key="2">
    <source>
        <dbReference type="PIRSR" id="PIRSR016184-1"/>
    </source>
</evidence>
<dbReference type="Pfam" id="PF02567">
    <property type="entry name" value="PhzC-PhzF"/>
    <property type="match status" value="1"/>
</dbReference>
<dbReference type="PANTHER" id="PTHR13774:SF32">
    <property type="entry name" value="ANTISENSE-ENHANCING SEQUENCE 1"/>
    <property type="match status" value="1"/>
</dbReference>
<dbReference type="InterPro" id="IPR003719">
    <property type="entry name" value="Phenazine_PhzF-like"/>
</dbReference>
<dbReference type="NCBIfam" id="TIGR00654">
    <property type="entry name" value="PhzF_family"/>
    <property type="match status" value="1"/>
</dbReference>
<dbReference type="Proteomes" id="UP000254329">
    <property type="component" value="Unassembled WGS sequence"/>
</dbReference>
<proteinExistence type="inferred from homology"/>
<accession>A0A1V4B105</accession>
<dbReference type="Gene3D" id="3.10.310.10">
    <property type="entry name" value="Diaminopimelate Epimerase, Chain A, domain 1"/>
    <property type="match status" value="2"/>
</dbReference>
<gene>
    <name evidence="3" type="primary">phzF</name>
    <name evidence="3" type="ORF">NCTC1659_00674</name>
</gene>
<organism evidence="3 4">
    <name type="scientific">Canicola haemoglobinophilus</name>
    <dbReference type="NCBI Taxonomy" id="733"/>
    <lineage>
        <taxon>Bacteria</taxon>
        <taxon>Pseudomonadati</taxon>
        <taxon>Pseudomonadota</taxon>
        <taxon>Gammaproteobacteria</taxon>
        <taxon>Pasteurellales</taxon>
        <taxon>Pasteurellaceae</taxon>
        <taxon>Canicola</taxon>
    </lineage>
</organism>
<dbReference type="AlphaFoldDB" id="A0A1V4B105"/>
<dbReference type="GO" id="GO:0005737">
    <property type="term" value="C:cytoplasm"/>
    <property type="evidence" value="ECO:0007669"/>
    <property type="project" value="TreeGrafter"/>
</dbReference>
<dbReference type="SUPFAM" id="SSF54506">
    <property type="entry name" value="Diaminopimelate epimerase-like"/>
    <property type="match status" value="1"/>
</dbReference>
<evidence type="ECO:0000313" key="3">
    <source>
        <dbReference type="EMBL" id="STO59425.1"/>
    </source>
</evidence>
<dbReference type="STRING" id="733.B0186_06000"/>
<dbReference type="RefSeq" id="WP_078218465.1">
    <property type="nucleotide sequence ID" value="NZ_MUXZ01000017.1"/>
</dbReference>
<dbReference type="GO" id="GO:0102943">
    <property type="term" value="F:trans-2,3-dihydro-3-hydroxy-anthranilate isomerase activity"/>
    <property type="evidence" value="ECO:0007669"/>
    <property type="project" value="UniProtKB-EC"/>
</dbReference>
<keyword evidence="4" id="KW-1185">Reference proteome</keyword>
<comment type="similarity">
    <text evidence="1">Belongs to the PhzF family.</text>
</comment>
<sequence>MRTYSFKLVNVFAQTHFGGNPLAVFPQADGLKDEEMQQIAKQFNLSETVFAFRSQSAVANLRIFTPEHELALAGHPTLGCAFVLQQLHQLPNQFVLNTPAKAVRLQTEDNNIEMAIEGYEIRASLATQQQLADCLGLTVNTIAPTAYWLNSGSPQLLLQLLEPQTIEQVNVDFHKLQQICQQDNGRTAIYIWYEDEKCGQIFSRFFYGKDGTILEDSGTGSAAANLGAYFLSQSKFPLTRQIHQGDQMGRANRLSLKVDEQEVIYVGGQVIEVGDGNFRLL</sequence>
<dbReference type="EMBL" id="UGHF01000001">
    <property type="protein sequence ID" value="STO59425.1"/>
    <property type="molecule type" value="Genomic_DNA"/>
</dbReference>
<reference evidence="3 4" key="1">
    <citation type="submission" date="2018-06" db="EMBL/GenBank/DDBJ databases">
        <authorList>
            <consortium name="Pathogen Informatics"/>
            <person name="Doyle S."/>
        </authorList>
    </citation>
    <scope>NUCLEOTIDE SEQUENCE [LARGE SCALE GENOMIC DNA]</scope>
    <source>
        <strain evidence="3 4">NCTC1659</strain>
    </source>
</reference>